<gene>
    <name evidence="1" type="ORF">B0I31_103326</name>
</gene>
<proteinExistence type="predicted"/>
<organism evidence="1 2">
    <name type="scientific">Saccharothrix carnea</name>
    <dbReference type="NCBI Taxonomy" id="1280637"/>
    <lineage>
        <taxon>Bacteria</taxon>
        <taxon>Bacillati</taxon>
        <taxon>Actinomycetota</taxon>
        <taxon>Actinomycetes</taxon>
        <taxon>Pseudonocardiales</taxon>
        <taxon>Pseudonocardiaceae</taxon>
        <taxon>Saccharothrix</taxon>
    </lineage>
</organism>
<reference evidence="1 2" key="1">
    <citation type="submission" date="2018-03" db="EMBL/GenBank/DDBJ databases">
        <title>Genomic Encyclopedia of Type Strains, Phase III (KMG-III): the genomes of soil and plant-associated and newly described type strains.</title>
        <authorList>
            <person name="Whitman W."/>
        </authorList>
    </citation>
    <scope>NUCLEOTIDE SEQUENCE [LARGE SCALE GENOMIC DNA]</scope>
    <source>
        <strain evidence="1 2">CGMCC 4.7097</strain>
    </source>
</reference>
<keyword evidence="2" id="KW-1185">Reference proteome</keyword>
<sequence>MARLLAALDEHVTVEWGKFGLIDDDRVEPGEPGWSALGSPETMLTGKNGAIFRSGGAMHLAAVRLESWDGPAELPEGQWDVVWEDEVPLTSGVLRLATVTTWAPEGTLRLSGPGVYAMRVHCRGREAAAEVGSMPYTEEAVEHWVMQFWPR</sequence>
<evidence type="ECO:0008006" key="3">
    <source>
        <dbReference type="Google" id="ProtNLM"/>
    </source>
</evidence>
<dbReference type="OrthoDB" id="3500039at2"/>
<dbReference type="Proteomes" id="UP000241118">
    <property type="component" value="Unassembled WGS sequence"/>
</dbReference>
<dbReference type="RefSeq" id="WP_106615014.1">
    <property type="nucleotide sequence ID" value="NZ_PYAX01000003.1"/>
</dbReference>
<comment type="caution">
    <text evidence="1">The sequence shown here is derived from an EMBL/GenBank/DDBJ whole genome shotgun (WGS) entry which is preliminary data.</text>
</comment>
<dbReference type="AlphaFoldDB" id="A0A2P8IDP3"/>
<evidence type="ECO:0000313" key="2">
    <source>
        <dbReference type="Proteomes" id="UP000241118"/>
    </source>
</evidence>
<protein>
    <recommendedName>
        <fullName evidence="3">Immunity protein 21 of polymorphic toxin system</fullName>
    </recommendedName>
</protein>
<name>A0A2P8IDP3_SACCR</name>
<accession>A0A2P8IDP3</accession>
<evidence type="ECO:0000313" key="1">
    <source>
        <dbReference type="EMBL" id="PSL56573.1"/>
    </source>
</evidence>
<dbReference type="EMBL" id="PYAX01000003">
    <property type="protein sequence ID" value="PSL56573.1"/>
    <property type="molecule type" value="Genomic_DNA"/>
</dbReference>